<dbReference type="Pfam" id="PF05037">
    <property type="entry name" value="DUF669"/>
    <property type="match status" value="1"/>
</dbReference>
<sequence>MAKEIWEEFDEKIDTEGLAKDAKEAAENGGNFETVPHGKYEVEVNKMELKKSKKGDPMLSIWFKIINGQHKGSLIFYNQVLTTGFGIHNANEMLRSFDSGIDVEFVNYKQYHELLLDIYEAVNGQLEYALKYTENAKNKDFSDYEITDVFDVEK</sequence>
<dbReference type="EMBL" id="UYIN01000024">
    <property type="protein sequence ID" value="VDG74678.1"/>
    <property type="molecule type" value="Genomic_DNA"/>
</dbReference>
<reference evidence="1 2" key="1">
    <citation type="submission" date="2018-11" db="EMBL/GenBank/DDBJ databases">
        <authorList>
            <consortium name="Pathogen Informatics"/>
        </authorList>
    </citation>
    <scope>NUCLEOTIDE SEQUENCE [LARGE SCALE GENOMIC DNA]</scope>
    <source>
        <strain evidence="1 2">NCTC10913</strain>
    </source>
</reference>
<protein>
    <submittedName>
        <fullName evidence="1">Protein of uncharacterized function (DUF669)</fullName>
    </submittedName>
</protein>
<comment type="caution">
    <text evidence="1">The sequence shown here is derived from an EMBL/GenBank/DDBJ whole genome shotgun (WGS) entry which is preliminary data.</text>
</comment>
<evidence type="ECO:0000313" key="1">
    <source>
        <dbReference type="EMBL" id="VDG74678.1"/>
    </source>
</evidence>
<evidence type="ECO:0000313" key="2">
    <source>
        <dbReference type="Proteomes" id="UP000277570"/>
    </source>
</evidence>
<organism evidence="1 2">
    <name type="scientific">Clostridium carnis</name>
    <dbReference type="NCBI Taxonomy" id="1530"/>
    <lineage>
        <taxon>Bacteria</taxon>
        <taxon>Bacillati</taxon>
        <taxon>Bacillota</taxon>
        <taxon>Clostridia</taxon>
        <taxon>Eubacteriales</taxon>
        <taxon>Clostridiaceae</taxon>
        <taxon>Clostridium</taxon>
    </lineage>
</organism>
<proteinExistence type="predicted"/>
<accession>A0ABY6T0T7</accession>
<dbReference type="InterPro" id="IPR007731">
    <property type="entry name" value="DUF669"/>
</dbReference>
<name>A0ABY6T0T7_9CLOT</name>
<dbReference type="Proteomes" id="UP000277570">
    <property type="component" value="Unassembled WGS sequence"/>
</dbReference>
<dbReference type="RefSeq" id="WP_125150234.1">
    <property type="nucleotide sequence ID" value="NZ_UYIN01000024.1"/>
</dbReference>
<keyword evidence="2" id="KW-1185">Reference proteome</keyword>
<gene>
    <name evidence="1" type="ORF">NCTC10913_04924</name>
</gene>